<keyword evidence="1" id="KW-1185">Reference proteome</keyword>
<name>A0A6P5YCW1_DURZI</name>
<evidence type="ECO:0000313" key="2">
    <source>
        <dbReference type="RefSeq" id="XP_022738217.1"/>
    </source>
</evidence>
<dbReference type="Proteomes" id="UP000515121">
    <property type="component" value="Unplaced"/>
</dbReference>
<dbReference type="GeneID" id="111290962"/>
<gene>
    <name evidence="2" type="primary">LOC111290962</name>
</gene>
<dbReference type="OrthoDB" id="751010at2759"/>
<reference evidence="2" key="1">
    <citation type="submission" date="2025-08" db="UniProtKB">
        <authorList>
            <consortium name="RefSeq"/>
        </authorList>
    </citation>
    <scope>IDENTIFICATION</scope>
    <source>
        <tissue evidence="2">Fruit stalk</tissue>
    </source>
</reference>
<dbReference type="AlphaFoldDB" id="A0A6P5YCW1"/>
<dbReference type="RefSeq" id="XP_022738217.1">
    <property type="nucleotide sequence ID" value="XM_022882482.1"/>
</dbReference>
<evidence type="ECO:0000313" key="1">
    <source>
        <dbReference type="Proteomes" id="UP000515121"/>
    </source>
</evidence>
<dbReference type="PANTHER" id="PTHR33641:SF15">
    <property type="entry name" value="AVR9_CF-9 RAPIDLY ELICITED PROTEIN"/>
    <property type="match status" value="1"/>
</dbReference>
<accession>A0A6P5YCW1</accession>
<proteinExistence type="predicted"/>
<protein>
    <submittedName>
        <fullName evidence="2">Uncharacterized protein LOC111290962</fullName>
    </submittedName>
</protein>
<dbReference type="PANTHER" id="PTHR33641">
    <property type="entry name" value="OS06G0133500 PROTEIN"/>
    <property type="match status" value="1"/>
</dbReference>
<sequence>MNSIFSSFDALCAEFLGQAVRPSFASSTYKDANSFPCSRGVTNKVTDTIKKKQEGNIEKKQHRAPRFAPELDGLNCFETLVSY</sequence>
<organism evidence="1 2">
    <name type="scientific">Durio zibethinus</name>
    <name type="common">Durian</name>
    <dbReference type="NCBI Taxonomy" id="66656"/>
    <lineage>
        <taxon>Eukaryota</taxon>
        <taxon>Viridiplantae</taxon>
        <taxon>Streptophyta</taxon>
        <taxon>Embryophyta</taxon>
        <taxon>Tracheophyta</taxon>
        <taxon>Spermatophyta</taxon>
        <taxon>Magnoliopsida</taxon>
        <taxon>eudicotyledons</taxon>
        <taxon>Gunneridae</taxon>
        <taxon>Pentapetalae</taxon>
        <taxon>rosids</taxon>
        <taxon>malvids</taxon>
        <taxon>Malvales</taxon>
        <taxon>Malvaceae</taxon>
        <taxon>Helicteroideae</taxon>
        <taxon>Durio</taxon>
    </lineage>
</organism>
<dbReference type="KEGG" id="dzi:111290962"/>